<feature type="compositionally biased region" description="Acidic residues" evidence="1">
    <location>
        <begin position="775"/>
        <end position="784"/>
    </location>
</feature>
<feature type="compositionally biased region" description="Basic and acidic residues" evidence="1">
    <location>
        <begin position="785"/>
        <end position="813"/>
    </location>
</feature>
<feature type="compositionally biased region" description="Acidic residues" evidence="1">
    <location>
        <begin position="688"/>
        <end position="698"/>
    </location>
</feature>
<dbReference type="AlphaFoldDB" id="A0A6P3WSS9"/>
<feature type="compositionally biased region" description="Basic and acidic residues" evidence="1">
    <location>
        <begin position="823"/>
        <end position="1026"/>
    </location>
</feature>
<dbReference type="Proteomes" id="UP000515204">
    <property type="component" value="Unplaced"/>
</dbReference>
<dbReference type="Pfam" id="PF16009">
    <property type="entry name" value="DUF4779"/>
    <property type="match status" value="1"/>
</dbReference>
<dbReference type="InterPro" id="IPR031959">
    <property type="entry name" value="DUF4779"/>
</dbReference>
<protein>
    <submittedName>
        <fullName evidence="4">Uncharacterized protein LOC106741558</fullName>
    </submittedName>
</protein>
<feature type="region of interest" description="Disordered" evidence="1">
    <location>
        <begin position="595"/>
        <end position="1114"/>
    </location>
</feature>
<dbReference type="GeneID" id="106741558"/>
<dbReference type="OrthoDB" id="7700767at2759"/>
<keyword evidence="3" id="KW-1185">Reference proteome</keyword>
<feature type="compositionally biased region" description="Basic residues" evidence="1">
    <location>
        <begin position="1055"/>
        <end position="1073"/>
    </location>
</feature>
<feature type="chain" id="PRO_5027551789" evidence="2">
    <location>
        <begin position="31"/>
        <end position="1114"/>
    </location>
</feature>
<evidence type="ECO:0000256" key="1">
    <source>
        <dbReference type="SAM" id="MobiDB-lite"/>
    </source>
</evidence>
<feature type="compositionally biased region" description="Basic and acidic residues" evidence="1">
    <location>
        <begin position="595"/>
        <end position="611"/>
    </location>
</feature>
<reference evidence="4" key="1">
    <citation type="submission" date="2025-08" db="UniProtKB">
        <authorList>
            <consortium name="RefSeq"/>
        </authorList>
    </citation>
    <scope>IDENTIFICATION</scope>
</reference>
<dbReference type="RefSeq" id="XP_014469173.1">
    <property type="nucleotide sequence ID" value="XM_014613687.1"/>
</dbReference>
<name>A0A6P3WSS9_DINQU</name>
<sequence>MKTYLRRPAVAVVPLLLIHLVTLRAGGATAAKYPGVKHSAPGKIILEEVIISGSGNNTRITANALAQEPSQLGREILSLLSKRETNQPRVTSDQEVGESRVVHVEDDEDELERLKRVVAKYEPQRIASRIAKRKILDAPVDIHDTPEISDRIAGSTTTGSTADLEDTYHEVLRNISRGISQLAAGNAGMTLSPSAKGLRQVPIPEVTIRTATGDGTEKPSHLDPPLSALKKKKLLLKKYTQPNRATASPPPESKPDEAAAGTDESAKGQFHVANGKPKLKNGSSTESSSSNTFPEPTEKSKKSAQERLLRVQNAFNSLQLPLKYSKVPRPFSAAATDPPRLLHAANSAAKIATSYGKPSSSPASVTRQITQPAPPAQVLPLVLPTDLFSVPPTRHYVPIKRANREFSHSDGIHTAATSFGNSPGAAGKEAAVLGRPTDRPAPYTNVIAAAKVPVKVAADGRPAHVVITENPAGSASTTYIPSPSHILQRRKEPQDVAPRTGDTLGVAYDGGSDLNANPGIALYDKFASLYSIPTANVLPKAVAQDYKSFKQPSSALPYPATPKPIPLKPISPLPIVQPLAPYFDSSLLRHAAAEQLDKGDGEVSERPRVSDEGDVADGKSALGAHRTQINHGTYEVREGAKATQEIREKEQRKQNDEDPYRQRTRDYERTEEYQGRRDEKEDDRSEDIQAEEDDEEDAGETREGEYQSNNSRANKEDEDEKRGDRFDKYGRDDSEEELRRKKQRYSVERYDGPGYNGDEESADDGEYRRDRGNEEHEDASEDELVVARRSKDQSEKQGGKYQKKRIEKDDKRKYYSHLTSPRADTHLRAQQEEYDETNPKQVREKYQHRQRVKDHQRDPEQGNGDKGHGDEEGRDHVHGETKEHAHKHEEHHDDKKHGGDHKFEAGEGGEHEKEHHSHDGEKGDKGYKVWHEHEKAAKGHHDKEHSNKEYDEKDGKEKKHEEEGGYHEEHHHGEKGEKAAEFDEKGEHQKGHSTKGEHSVHKKDEYEKKTEFFDEFHEDGGSEKHGEHHHGHESKKGGHEKKAHHDAADHEEKHGKKHKYEKGGHHHEHKGHKVHEGHDHHYDHGHKHGEKGGHERGKKWSFKKGGDGGHKHER</sequence>
<gene>
    <name evidence="4" type="primary">LOC106741558</name>
</gene>
<feature type="compositionally biased region" description="Basic and acidic residues" evidence="1">
    <location>
        <begin position="1104"/>
        <end position="1114"/>
    </location>
</feature>
<feature type="signal peptide" evidence="2">
    <location>
        <begin position="1"/>
        <end position="30"/>
    </location>
</feature>
<organism evidence="3 4">
    <name type="scientific">Dinoponera quadriceps</name>
    <name type="common">South American ant</name>
    <dbReference type="NCBI Taxonomy" id="609295"/>
    <lineage>
        <taxon>Eukaryota</taxon>
        <taxon>Metazoa</taxon>
        <taxon>Ecdysozoa</taxon>
        <taxon>Arthropoda</taxon>
        <taxon>Hexapoda</taxon>
        <taxon>Insecta</taxon>
        <taxon>Pterygota</taxon>
        <taxon>Neoptera</taxon>
        <taxon>Endopterygota</taxon>
        <taxon>Hymenoptera</taxon>
        <taxon>Apocrita</taxon>
        <taxon>Aculeata</taxon>
        <taxon>Formicoidea</taxon>
        <taxon>Formicidae</taxon>
        <taxon>Ponerinae</taxon>
        <taxon>Ponerini</taxon>
        <taxon>Dinoponera</taxon>
    </lineage>
</organism>
<feature type="compositionally biased region" description="Basic and acidic residues" evidence="1">
    <location>
        <begin position="1043"/>
        <end position="1054"/>
    </location>
</feature>
<feature type="compositionally biased region" description="Basic and acidic residues" evidence="1">
    <location>
        <begin position="765"/>
        <end position="774"/>
    </location>
</feature>
<evidence type="ECO:0000313" key="4">
    <source>
        <dbReference type="RefSeq" id="XP_014469173.1"/>
    </source>
</evidence>
<feature type="compositionally biased region" description="Basic and acidic residues" evidence="1">
    <location>
        <begin position="634"/>
        <end position="687"/>
    </location>
</feature>
<proteinExistence type="predicted"/>
<feature type="region of interest" description="Disordered" evidence="1">
    <location>
        <begin position="241"/>
        <end position="304"/>
    </location>
</feature>
<evidence type="ECO:0000256" key="2">
    <source>
        <dbReference type="SAM" id="SignalP"/>
    </source>
</evidence>
<dbReference type="KEGG" id="dqu:106741558"/>
<feature type="compositionally biased region" description="Low complexity" evidence="1">
    <location>
        <begin position="283"/>
        <end position="295"/>
    </location>
</feature>
<keyword evidence="2" id="KW-0732">Signal</keyword>
<feature type="compositionally biased region" description="Basic and acidic residues" evidence="1">
    <location>
        <begin position="720"/>
        <end position="732"/>
    </location>
</feature>
<accession>A0A6P3WSS9</accession>
<feature type="compositionally biased region" description="Basic residues" evidence="1">
    <location>
        <begin position="1027"/>
        <end position="1042"/>
    </location>
</feature>
<evidence type="ECO:0000313" key="3">
    <source>
        <dbReference type="Proteomes" id="UP000515204"/>
    </source>
</evidence>